<evidence type="ECO:0000259" key="7">
    <source>
        <dbReference type="PROSITE" id="PS50123"/>
    </source>
</evidence>
<dbReference type="InterPro" id="IPR026024">
    <property type="entry name" value="Chemotaxis_MeTrfase_CheR"/>
</dbReference>
<accession>A0A839HFE0</accession>
<dbReference type="EC" id="2.1.1.80" evidence="5"/>
<dbReference type="Proteomes" id="UP000548632">
    <property type="component" value="Unassembled WGS sequence"/>
</dbReference>
<dbReference type="EMBL" id="JABVCQ010000039">
    <property type="protein sequence ID" value="MBB1127164.1"/>
    <property type="molecule type" value="Genomic_DNA"/>
</dbReference>
<dbReference type="InterPro" id="IPR029063">
    <property type="entry name" value="SAM-dependent_MTases_sf"/>
</dbReference>
<dbReference type="PANTHER" id="PTHR24422:SF26">
    <property type="entry name" value="CHEMOTAXIS PROTEIN METHYLTRANSFERASE"/>
    <property type="match status" value="1"/>
</dbReference>
<dbReference type="SUPFAM" id="SSF53335">
    <property type="entry name" value="S-adenosyl-L-methionine-dependent methyltransferases"/>
    <property type="match status" value="1"/>
</dbReference>
<dbReference type="InterPro" id="IPR022642">
    <property type="entry name" value="CheR_C"/>
</dbReference>
<feature type="binding site" evidence="6">
    <location>
        <position position="98"/>
    </location>
    <ligand>
        <name>S-adenosyl-L-methionine</name>
        <dbReference type="ChEBI" id="CHEBI:59789"/>
    </ligand>
</feature>
<feature type="domain" description="CheR-type methyltransferase" evidence="7">
    <location>
        <begin position="19"/>
        <end position="288"/>
    </location>
</feature>
<dbReference type="GO" id="GO:0008983">
    <property type="term" value="F:protein-glutamate O-methyltransferase activity"/>
    <property type="evidence" value="ECO:0007669"/>
    <property type="project" value="UniProtKB-EC"/>
</dbReference>
<dbReference type="PRINTS" id="PR00996">
    <property type="entry name" value="CHERMTFRASE"/>
</dbReference>
<organism evidence="8 9">
    <name type="scientific">Thiospirillum jenense</name>
    <dbReference type="NCBI Taxonomy" id="1653858"/>
    <lineage>
        <taxon>Bacteria</taxon>
        <taxon>Pseudomonadati</taxon>
        <taxon>Pseudomonadota</taxon>
        <taxon>Gammaproteobacteria</taxon>
        <taxon>Chromatiales</taxon>
        <taxon>Chromatiaceae</taxon>
        <taxon>Thiospirillum</taxon>
    </lineage>
</organism>
<evidence type="ECO:0000256" key="3">
    <source>
        <dbReference type="ARBA" id="ARBA00022679"/>
    </source>
</evidence>
<name>A0A839HFE0_9GAMM</name>
<evidence type="ECO:0000256" key="4">
    <source>
        <dbReference type="ARBA" id="ARBA00022691"/>
    </source>
</evidence>
<dbReference type="Gene3D" id="1.10.155.10">
    <property type="entry name" value="Chemotaxis receptor methyltransferase CheR, N-terminal domain"/>
    <property type="match status" value="1"/>
</dbReference>
<evidence type="ECO:0000256" key="6">
    <source>
        <dbReference type="PIRSR" id="PIRSR000410-1"/>
    </source>
</evidence>
<keyword evidence="2 5" id="KW-0489">Methyltransferase</keyword>
<evidence type="ECO:0000256" key="5">
    <source>
        <dbReference type="PIRNR" id="PIRNR000410"/>
    </source>
</evidence>
<dbReference type="Pfam" id="PF03705">
    <property type="entry name" value="CheR_N"/>
    <property type="match status" value="1"/>
</dbReference>
<dbReference type="GO" id="GO:0032259">
    <property type="term" value="P:methylation"/>
    <property type="evidence" value="ECO:0007669"/>
    <property type="project" value="UniProtKB-KW"/>
</dbReference>
<dbReference type="Pfam" id="PF01739">
    <property type="entry name" value="CheR"/>
    <property type="match status" value="1"/>
</dbReference>
<evidence type="ECO:0000256" key="2">
    <source>
        <dbReference type="ARBA" id="ARBA00022603"/>
    </source>
</evidence>
<evidence type="ECO:0000313" key="9">
    <source>
        <dbReference type="Proteomes" id="UP000548632"/>
    </source>
</evidence>
<dbReference type="InterPro" id="IPR000780">
    <property type="entry name" value="CheR_MeTrfase"/>
</dbReference>
<feature type="binding site" evidence="6">
    <location>
        <begin position="216"/>
        <end position="217"/>
    </location>
    <ligand>
        <name>S-adenosyl-L-methionine</name>
        <dbReference type="ChEBI" id="CHEBI:59789"/>
    </ligand>
</feature>
<feature type="binding site" evidence="6">
    <location>
        <position position="102"/>
    </location>
    <ligand>
        <name>S-adenosyl-L-methionine</name>
        <dbReference type="ChEBI" id="CHEBI:59789"/>
    </ligand>
</feature>
<sequence length="288" mass="32996">MWKPNPEPTASSSYARLTAALEVEPISDQAFERFRQFIYEKAGINLAPHKRQLVSSRLQKRLRHYGLQSFDAYIDLLSQPGKESERQQLVDLLTTNETYFYREPAHFEFLMNEILPQCRGKPPRIWSAASSSGEEVYTLAMILAERYGNSDWQILGSDISSKMVTTARQGLYPLDRARHLPADWLNKYCLKGVRAQAGNLLIVPQLKSRVRFEEHNLKLARNDGRQFDIVFLRNVLIYFDLPTKQLVLNGITNSILPGGYLFISHVESLHGIKTSLEPVRPSVFRKSA</sequence>
<dbReference type="InterPro" id="IPR036804">
    <property type="entry name" value="CheR_N_sf"/>
</dbReference>
<evidence type="ECO:0000313" key="8">
    <source>
        <dbReference type="EMBL" id="MBB1127164.1"/>
    </source>
</evidence>
<comment type="caution">
    <text evidence="8">The sequence shown here is derived from an EMBL/GenBank/DDBJ whole genome shotgun (WGS) entry which is preliminary data.</text>
</comment>
<gene>
    <name evidence="8" type="ORF">HUK38_13160</name>
</gene>
<dbReference type="InterPro" id="IPR022641">
    <property type="entry name" value="CheR_N"/>
</dbReference>
<dbReference type="SUPFAM" id="SSF47757">
    <property type="entry name" value="Chemotaxis receptor methyltransferase CheR, N-terminal domain"/>
    <property type="match status" value="1"/>
</dbReference>
<evidence type="ECO:0000256" key="1">
    <source>
        <dbReference type="ARBA" id="ARBA00001541"/>
    </source>
</evidence>
<keyword evidence="3 5" id="KW-0808">Transferase</keyword>
<dbReference type="PANTHER" id="PTHR24422">
    <property type="entry name" value="CHEMOTAXIS PROTEIN METHYLTRANSFERASE"/>
    <property type="match status" value="1"/>
</dbReference>
<reference evidence="8 9" key="1">
    <citation type="journal article" date="2020" name="Arch. Microbiol.">
        <title>The genome sequence of the giant phototrophic gammaproteobacterium Thiospirillum jenense gives insight into its physiological properties and phylogenetic relationships.</title>
        <authorList>
            <person name="Imhoff J.F."/>
            <person name="Meyer T.E."/>
            <person name="Kyndt J.A."/>
        </authorList>
    </citation>
    <scope>NUCLEOTIDE SEQUENCE [LARGE SCALE GENOMIC DNA]</scope>
    <source>
        <strain evidence="8 9">DSM 216</strain>
    </source>
</reference>
<proteinExistence type="predicted"/>
<dbReference type="RefSeq" id="WP_182584791.1">
    <property type="nucleotide sequence ID" value="NZ_JABVCQ010000039.1"/>
</dbReference>
<feature type="binding site" evidence="6">
    <location>
        <begin position="233"/>
        <end position="234"/>
    </location>
    <ligand>
        <name>S-adenosyl-L-methionine</name>
        <dbReference type="ChEBI" id="CHEBI:59789"/>
    </ligand>
</feature>
<protein>
    <recommendedName>
        <fullName evidence="5">Chemotaxis protein methyltransferase</fullName>
        <ecNumber evidence="5">2.1.1.80</ecNumber>
    </recommendedName>
</protein>
<feature type="binding site" evidence="6">
    <location>
        <position position="135"/>
    </location>
    <ligand>
        <name>S-adenosyl-L-methionine</name>
        <dbReference type="ChEBI" id="CHEBI:59789"/>
    </ligand>
</feature>
<dbReference type="InterPro" id="IPR050903">
    <property type="entry name" value="Bact_Chemotaxis_MeTrfase"/>
</dbReference>
<dbReference type="Gene3D" id="3.40.50.150">
    <property type="entry name" value="Vaccinia Virus protein VP39"/>
    <property type="match status" value="1"/>
</dbReference>
<feature type="binding site" evidence="6">
    <location>
        <position position="158"/>
    </location>
    <ligand>
        <name>S-adenosyl-L-methionine</name>
        <dbReference type="ChEBI" id="CHEBI:59789"/>
    </ligand>
</feature>
<dbReference type="PROSITE" id="PS50123">
    <property type="entry name" value="CHER"/>
    <property type="match status" value="1"/>
</dbReference>
<comment type="catalytic activity">
    <reaction evidence="1 5">
        <text>L-glutamyl-[protein] + S-adenosyl-L-methionine = [protein]-L-glutamate 5-O-methyl ester + S-adenosyl-L-homocysteine</text>
        <dbReference type="Rhea" id="RHEA:24452"/>
        <dbReference type="Rhea" id="RHEA-COMP:10208"/>
        <dbReference type="Rhea" id="RHEA-COMP:10311"/>
        <dbReference type="ChEBI" id="CHEBI:29973"/>
        <dbReference type="ChEBI" id="CHEBI:57856"/>
        <dbReference type="ChEBI" id="CHEBI:59789"/>
        <dbReference type="ChEBI" id="CHEBI:82795"/>
        <dbReference type="EC" id="2.1.1.80"/>
    </reaction>
</comment>
<keyword evidence="4 5" id="KW-0949">S-adenosyl-L-methionine</keyword>
<comment type="function">
    <text evidence="5">Methylation of the membrane-bound methyl-accepting chemotaxis proteins (MCP) to form gamma-glutamyl methyl ester residues in MCP.</text>
</comment>
<feature type="binding site" evidence="6">
    <location>
        <position position="96"/>
    </location>
    <ligand>
        <name>S-adenosyl-L-methionine</name>
        <dbReference type="ChEBI" id="CHEBI:59789"/>
    </ligand>
</feature>
<dbReference type="AlphaFoldDB" id="A0A839HFE0"/>
<keyword evidence="9" id="KW-1185">Reference proteome</keyword>
<dbReference type="SMART" id="SM00138">
    <property type="entry name" value="MeTrc"/>
    <property type="match status" value="1"/>
</dbReference>
<dbReference type="PIRSF" id="PIRSF000410">
    <property type="entry name" value="CheR"/>
    <property type="match status" value="1"/>
</dbReference>